<dbReference type="InterPro" id="IPR007330">
    <property type="entry name" value="MIT_dom"/>
</dbReference>
<dbReference type="PANTHER" id="PTHR15508:SF8">
    <property type="entry name" value="LD24550P"/>
    <property type="match status" value="1"/>
</dbReference>
<dbReference type="InterPro" id="IPR051866">
    <property type="entry name" value="Intracell_Sig-Traffick_Protein"/>
</dbReference>
<feature type="compositionally biased region" description="Polar residues" evidence="1">
    <location>
        <begin position="829"/>
        <end position="839"/>
    </location>
</feature>
<feature type="region of interest" description="Disordered" evidence="1">
    <location>
        <begin position="306"/>
        <end position="514"/>
    </location>
</feature>
<dbReference type="PROSITE" id="PS50011">
    <property type="entry name" value="PROTEIN_KINASE_DOM"/>
    <property type="match status" value="1"/>
</dbReference>
<dbReference type="InterPro" id="IPR036871">
    <property type="entry name" value="PX_dom_sf"/>
</dbReference>
<dbReference type="SMART" id="SM00312">
    <property type="entry name" value="PX"/>
    <property type="match status" value="1"/>
</dbReference>
<dbReference type="PROSITE" id="PS50195">
    <property type="entry name" value="PX"/>
    <property type="match status" value="1"/>
</dbReference>
<keyword evidence="5" id="KW-0418">Kinase</keyword>
<name>A0ABM0K295_APLCA</name>
<dbReference type="InterPro" id="IPR001683">
    <property type="entry name" value="PX_dom"/>
</dbReference>
<dbReference type="Gene3D" id="3.30.1520.10">
    <property type="entry name" value="Phox-like domain"/>
    <property type="match status" value="1"/>
</dbReference>
<keyword evidence="4" id="KW-1185">Reference proteome</keyword>
<dbReference type="Gene3D" id="1.20.58.80">
    <property type="entry name" value="Phosphotransferase system, lactose/cellobiose-type IIA subunit"/>
    <property type="match status" value="1"/>
</dbReference>
<dbReference type="SMART" id="SM00745">
    <property type="entry name" value="MIT"/>
    <property type="match status" value="1"/>
</dbReference>
<feature type="compositionally biased region" description="Low complexity" evidence="1">
    <location>
        <begin position="1018"/>
        <end position="1036"/>
    </location>
</feature>
<dbReference type="GeneID" id="101851526"/>
<dbReference type="Pfam" id="PF00787">
    <property type="entry name" value="PX"/>
    <property type="match status" value="1"/>
</dbReference>
<dbReference type="CDD" id="cd06881">
    <property type="entry name" value="PX_SNX15_like"/>
    <property type="match status" value="1"/>
</dbReference>
<dbReference type="SUPFAM" id="SSF116846">
    <property type="entry name" value="MIT domain"/>
    <property type="match status" value="1"/>
</dbReference>
<organism evidence="4 5">
    <name type="scientific">Aplysia californica</name>
    <name type="common">California sea hare</name>
    <dbReference type="NCBI Taxonomy" id="6500"/>
    <lineage>
        <taxon>Eukaryota</taxon>
        <taxon>Metazoa</taxon>
        <taxon>Spiralia</taxon>
        <taxon>Lophotrochozoa</taxon>
        <taxon>Mollusca</taxon>
        <taxon>Gastropoda</taxon>
        <taxon>Heterobranchia</taxon>
        <taxon>Euthyneura</taxon>
        <taxon>Tectipleura</taxon>
        <taxon>Aplysiida</taxon>
        <taxon>Aplysioidea</taxon>
        <taxon>Aplysiidae</taxon>
        <taxon>Aplysia</taxon>
    </lineage>
</organism>
<sequence>MSQDSRLSVHDNIWHFSVTDPQLHKKGYTVYKVTCKTFPIKSPETLTEVICWKRYNDFKTLYKALHALHKALHRRDQFPIFAKPKLFGRFDETVIEERRLSAVELLNFVATQPHLYKSLVFKQFLEDGKEKRNFSTGSALGPKPSTLDILSSGPQAGGNPPPDLVPTMVPSSHAHRNLDQGQSADVSPELLQSVSADHGATANGRQNGGSNKSPDALTEVAMLDGTWNYPQVADNISLDSSTGDETVDSDDESILASSLPDADLAFFDPLPHDQPATTAEETGGNMPRSNSWLLTGLNMCAEIDSQPQAEETKDEGSELPSLHGPETTKRKDTMLSTDSTLTTSGSTPSSSTLDRLTTDADSASDSRKDSLGDSSTITGHGTDLEEFDPLRKMSQSSDSSRVECGRGDLDLSTEWQSRSASVLSPVSTSSQRLPPTNVEQQKEKPRAATLPSKPTSQVSSRSQSLGSEKSEDSEKAKSNSSTPKRSSRSMLRKLVSGSPGSHKPRSGTEQSVSTMDLGGKEDYIYLAASQICMAQNSEANGDYEVAFAYYKSGVGILLQGVQGDTNKGRRDAVRRKTAQYLMKAEDLFNRHLATEKVDERRWGADSFLSPSLDLDPSFAFIRGSVRELRSFQVLGTIDKVILVRDKTTDETYVIKSIAKSTPDIGRTQSILPTSCPHMVSLHKFYETDSTVFLLLQYASGGKLWTYIGDYLSQDKPGHADAGIELGAVHCQADQRNIYSGTKIENEGENSESSQSEAKTDAVSMKDVQSVKKSTSGLNNVVQNVQSSHDKGVIRFSSLRKDSNVDGGDLNTDSPAVYDKETDDTLPETVDTSLTLSQNPPKTPVGRRFSSLSDDCCQVQEGDSSVISPSTLLEEDHFQMLLQEHRANLANFSINSLDSEEPAHRHSSSFVERADSILEASEDDVDIASSKQVASRQISADEVFQITRREDSHGAAGDSRVRHCSTDGVFPTADAKRFASSFKADDIIQSSRQLLNEVEKVLSETDDRGTEGGQTNRNSSISEEGSSSASGVKDSSSACTDSNEEPSIYDINRSSEDDTSDQASTSNSDDKNLDSPTSDNVKKLSSSPEEELSSTAETPEDMTLPCDSDIVSGLGGVDEKQKLRHSSGNSLFRQTTTPHKLSISRMDSKDMTRSASFECDLKSPTRNRARTVSNLFERLDSSGTEQVRLPEASVRKWVAHLVTAVSRLHSLGIICRDLKPSNVLLGDGGQVYLTYFCHLGHGEQETDWEAVEMLYAAPEIGSIGGYDMSCDWWSIGALLYELVVGRSLCECHPGGINPHTCLHVPSFVSPEARSLLEGLLTFYPHERLGSGMAGAEEIKAHPFFAGVDWHTLEYSS</sequence>
<dbReference type="SUPFAM" id="SSF64268">
    <property type="entry name" value="PX domain"/>
    <property type="match status" value="1"/>
</dbReference>
<dbReference type="Gene3D" id="3.30.200.20">
    <property type="entry name" value="Phosphorylase Kinase, domain 1"/>
    <property type="match status" value="1"/>
</dbReference>
<feature type="region of interest" description="Disordered" evidence="1">
    <location>
        <begin position="134"/>
        <end position="185"/>
    </location>
</feature>
<feature type="region of interest" description="Disordered" evidence="1">
    <location>
        <begin position="1001"/>
        <end position="1148"/>
    </location>
</feature>
<feature type="domain" description="PX" evidence="3">
    <location>
        <begin position="9"/>
        <end position="132"/>
    </location>
</feature>
<feature type="compositionally biased region" description="Basic and acidic residues" evidence="1">
    <location>
        <begin position="468"/>
        <end position="477"/>
    </location>
</feature>
<dbReference type="Proteomes" id="UP000694888">
    <property type="component" value="Unplaced"/>
</dbReference>
<dbReference type="SMART" id="SM00220">
    <property type="entry name" value="S_TKc"/>
    <property type="match status" value="1"/>
</dbReference>
<dbReference type="GO" id="GO:0016301">
    <property type="term" value="F:kinase activity"/>
    <property type="evidence" value="ECO:0007669"/>
    <property type="project" value="UniProtKB-KW"/>
</dbReference>
<gene>
    <name evidence="5" type="primary">LOC101851526</name>
</gene>
<dbReference type="InterPro" id="IPR036181">
    <property type="entry name" value="MIT_dom_sf"/>
</dbReference>
<feature type="region of interest" description="Disordered" evidence="1">
    <location>
        <begin position="741"/>
        <end position="779"/>
    </location>
</feature>
<keyword evidence="5" id="KW-0808">Transferase</keyword>
<feature type="compositionally biased region" description="Low complexity" evidence="1">
    <location>
        <begin position="417"/>
        <end position="430"/>
    </location>
</feature>
<evidence type="ECO:0000259" key="2">
    <source>
        <dbReference type="PROSITE" id="PS50011"/>
    </source>
</evidence>
<dbReference type="InterPro" id="IPR000719">
    <property type="entry name" value="Prot_kinase_dom"/>
</dbReference>
<proteinExistence type="predicted"/>
<feature type="region of interest" description="Disordered" evidence="1">
    <location>
        <begin position="265"/>
        <end position="292"/>
    </location>
</feature>
<protein>
    <submittedName>
        <fullName evidence="5">Ribosomal protein S6 kinase delta-1</fullName>
    </submittedName>
</protein>
<evidence type="ECO:0000313" key="5">
    <source>
        <dbReference type="RefSeq" id="XP_005107032.1"/>
    </source>
</evidence>
<dbReference type="InterPro" id="IPR011009">
    <property type="entry name" value="Kinase-like_dom_sf"/>
</dbReference>
<dbReference type="Pfam" id="PF04212">
    <property type="entry name" value="MIT"/>
    <property type="match status" value="1"/>
</dbReference>
<reference evidence="5" key="1">
    <citation type="submission" date="2025-08" db="UniProtKB">
        <authorList>
            <consortium name="RefSeq"/>
        </authorList>
    </citation>
    <scope>IDENTIFICATION</scope>
</reference>
<feature type="compositionally biased region" description="Low complexity" evidence="1">
    <location>
        <begin position="334"/>
        <end position="363"/>
    </location>
</feature>
<dbReference type="PANTHER" id="PTHR15508">
    <property type="entry name" value="RIBOSOMAL PROTEIN S6 KINASE"/>
    <property type="match status" value="1"/>
</dbReference>
<evidence type="ECO:0000256" key="1">
    <source>
        <dbReference type="SAM" id="MobiDB-lite"/>
    </source>
</evidence>
<evidence type="ECO:0000259" key="3">
    <source>
        <dbReference type="PROSITE" id="PS50195"/>
    </source>
</evidence>
<feature type="compositionally biased region" description="Low complexity" evidence="1">
    <location>
        <begin position="452"/>
        <end position="467"/>
    </location>
</feature>
<feature type="region of interest" description="Disordered" evidence="1">
    <location>
        <begin position="801"/>
        <end position="849"/>
    </location>
</feature>
<accession>A0ABM0K295</accession>
<dbReference type="RefSeq" id="XP_005107032.1">
    <property type="nucleotide sequence ID" value="XM_005106975.3"/>
</dbReference>
<dbReference type="CDD" id="cd02677">
    <property type="entry name" value="MIT_SNX15"/>
    <property type="match status" value="1"/>
</dbReference>
<feature type="compositionally biased region" description="Polar residues" evidence="1">
    <location>
        <begin position="770"/>
        <end position="779"/>
    </location>
</feature>
<dbReference type="Gene3D" id="1.10.510.10">
    <property type="entry name" value="Transferase(Phosphotransferase) domain 1"/>
    <property type="match status" value="1"/>
</dbReference>
<dbReference type="Pfam" id="PF00069">
    <property type="entry name" value="Pkinase"/>
    <property type="match status" value="1"/>
</dbReference>
<feature type="compositionally biased region" description="Basic and acidic residues" evidence="1">
    <location>
        <begin position="400"/>
        <end position="409"/>
    </location>
</feature>
<evidence type="ECO:0000313" key="4">
    <source>
        <dbReference type="Proteomes" id="UP000694888"/>
    </source>
</evidence>
<feature type="domain" description="Protein kinase" evidence="2">
    <location>
        <begin position="1017"/>
        <end position="1343"/>
    </location>
</feature>
<feature type="compositionally biased region" description="Polar residues" evidence="1">
    <location>
        <begin position="1125"/>
        <end position="1138"/>
    </location>
</feature>
<dbReference type="SUPFAM" id="SSF56112">
    <property type="entry name" value="Protein kinase-like (PK-like)"/>
    <property type="match status" value="1"/>
</dbReference>